<dbReference type="CDD" id="cd02440">
    <property type="entry name" value="AdoMet_MTases"/>
    <property type="match status" value="1"/>
</dbReference>
<comment type="caution">
    <text evidence="2">The sequence shown here is derived from an EMBL/GenBank/DDBJ whole genome shotgun (WGS) entry which is preliminary data.</text>
</comment>
<dbReference type="EMBL" id="MDDG01000005">
    <property type="protein sequence ID" value="OQE41373.1"/>
    <property type="molecule type" value="Genomic_DNA"/>
</dbReference>
<keyword evidence="3" id="KW-1185">Reference proteome</keyword>
<evidence type="ECO:0000313" key="2">
    <source>
        <dbReference type="EMBL" id="OQE41373.1"/>
    </source>
</evidence>
<accession>A0A1V6UT87</accession>
<name>A0A1V6UT87_9EURO</name>
<sequence length="320" mass="35103">MFRVEKGQILARIEFYISPQTSPKYTTTSISTMETIQQLLATKPSGNSKQTQYVDTVEAYDKWAEVYDTDGNFLQRLDTIEMRSLLPQFIDRVSNRFQPSPPESETTTRPTLVDLGCGTGRNTIQLLSALSTANKTSYFTVIGLDASRGMLDVARTATREHAKSAMQMDVELGILDLLQPVSRSQLPFSLYESGAVGVISTLVLEHIPLERFFAAAAGIMRSGGYLLVTNMHAEMGMRSQAGFTDGRGVKVRPTSYCHAISDVLDAAREAGFEVEEVIGAGVDGVVVKGVDEQLGEVLGVRAKKWVGVRVWFGVCFVKRG</sequence>
<gene>
    <name evidence="2" type="ORF">PENCOP_c005G00830</name>
</gene>
<proteinExistence type="predicted"/>
<dbReference type="PANTHER" id="PTHR43464">
    <property type="entry name" value="METHYLTRANSFERASE"/>
    <property type="match status" value="1"/>
</dbReference>
<dbReference type="Gene3D" id="3.40.50.150">
    <property type="entry name" value="Vaccinia Virus protein VP39"/>
    <property type="match status" value="1"/>
</dbReference>
<dbReference type="GO" id="GO:0010420">
    <property type="term" value="F:polyprenyldihydroxybenzoate methyltransferase activity"/>
    <property type="evidence" value="ECO:0007669"/>
    <property type="project" value="TreeGrafter"/>
</dbReference>
<dbReference type="Proteomes" id="UP000191500">
    <property type="component" value="Unassembled WGS sequence"/>
</dbReference>
<dbReference type="SUPFAM" id="SSF53335">
    <property type="entry name" value="S-adenosyl-L-methionine-dependent methyltransferases"/>
    <property type="match status" value="1"/>
</dbReference>
<evidence type="ECO:0000313" key="3">
    <source>
        <dbReference type="Proteomes" id="UP000191500"/>
    </source>
</evidence>
<reference evidence="3" key="1">
    <citation type="journal article" date="2017" name="Nat. Microbiol.">
        <title>Global analysis of biosynthetic gene clusters reveals vast potential of secondary metabolite production in Penicillium species.</title>
        <authorList>
            <person name="Nielsen J.C."/>
            <person name="Grijseels S."/>
            <person name="Prigent S."/>
            <person name="Ji B."/>
            <person name="Dainat J."/>
            <person name="Nielsen K.F."/>
            <person name="Frisvad J.C."/>
            <person name="Workman M."/>
            <person name="Nielsen J."/>
        </authorList>
    </citation>
    <scope>NUCLEOTIDE SEQUENCE [LARGE SCALE GENOMIC DNA]</scope>
    <source>
        <strain evidence="3">IBT 31321</strain>
    </source>
</reference>
<dbReference type="Pfam" id="PF08241">
    <property type="entry name" value="Methyltransf_11"/>
    <property type="match status" value="1"/>
</dbReference>
<organism evidence="2 3">
    <name type="scientific">Penicillium coprophilum</name>
    <dbReference type="NCBI Taxonomy" id="36646"/>
    <lineage>
        <taxon>Eukaryota</taxon>
        <taxon>Fungi</taxon>
        <taxon>Dikarya</taxon>
        <taxon>Ascomycota</taxon>
        <taxon>Pezizomycotina</taxon>
        <taxon>Eurotiomycetes</taxon>
        <taxon>Eurotiomycetidae</taxon>
        <taxon>Eurotiales</taxon>
        <taxon>Aspergillaceae</taxon>
        <taxon>Penicillium</taxon>
    </lineage>
</organism>
<dbReference type="InterPro" id="IPR029063">
    <property type="entry name" value="SAM-dependent_MTases_sf"/>
</dbReference>
<dbReference type="AlphaFoldDB" id="A0A1V6UT87"/>
<dbReference type="STRING" id="36646.A0A1V6UT87"/>
<dbReference type="InterPro" id="IPR013216">
    <property type="entry name" value="Methyltransf_11"/>
</dbReference>
<evidence type="ECO:0000259" key="1">
    <source>
        <dbReference type="Pfam" id="PF08241"/>
    </source>
</evidence>
<dbReference type="PANTHER" id="PTHR43464:SF52">
    <property type="entry name" value="PUTATIVE-RELATED"/>
    <property type="match status" value="1"/>
</dbReference>
<feature type="domain" description="Methyltransferase type 11" evidence="1">
    <location>
        <begin position="113"/>
        <end position="228"/>
    </location>
</feature>
<protein>
    <recommendedName>
        <fullName evidence="1">Methyltransferase type 11 domain-containing protein</fullName>
    </recommendedName>
</protein>